<dbReference type="Gene3D" id="3.40.250.10">
    <property type="entry name" value="Rhodanese-like domain"/>
    <property type="match status" value="1"/>
</dbReference>
<dbReference type="PANTHER" id="PTHR43031">
    <property type="entry name" value="FAD-DEPENDENT OXIDOREDUCTASE"/>
    <property type="match status" value="1"/>
</dbReference>
<comment type="caution">
    <text evidence="2">The sequence shown here is derived from an EMBL/GenBank/DDBJ whole genome shotgun (WGS) entry which is preliminary data.</text>
</comment>
<reference evidence="2" key="1">
    <citation type="submission" date="2020-06" db="EMBL/GenBank/DDBJ databases">
        <title>Characterization of fructooligosaccharide metabolism and fructooligosaccharide-degrading enzymes in human commensal butyrate producers.</title>
        <authorList>
            <person name="Tanno H."/>
            <person name="Fujii T."/>
            <person name="Hirano K."/>
            <person name="Maeno S."/>
            <person name="Tonozuka T."/>
            <person name="Sakamoto M."/>
            <person name="Ohkuma M."/>
            <person name="Tochio T."/>
            <person name="Endo A."/>
        </authorList>
    </citation>
    <scope>NUCLEOTIDE SEQUENCE</scope>
    <source>
        <strain evidence="2">JCM 31265</strain>
    </source>
</reference>
<dbReference type="RefSeq" id="WP_055222467.1">
    <property type="nucleotide sequence ID" value="NZ_BLYL01000023.1"/>
</dbReference>
<evidence type="ECO:0000313" key="3">
    <source>
        <dbReference type="Proteomes" id="UP000660047"/>
    </source>
</evidence>
<dbReference type="InterPro" id="IPR001763">
    <property type="entry name" value="Rhodanese-like_dom"/>
</dbReference>
<dbReference type="SUPFAM" id="SSF52821">
    <property type="entry name" value="Rhodanese/Cell cycle control phosphatase"/>
    <property type="match status" value="1"/>
</dbReference>
<dbReference type="SMART" id="SM00450">
    <property type="entry name" value="RHOD"/>
    <property type="match status" value="1"/>
</dbReference>
<dbReference type="InterPro" id="IPR036873">
    <property type="entry name" value="Rhodanese-like_dom_sf"/>
</dbReference>
<accession>A0AAI9K4L7</accession>
<dbReference type="PANTHER" id="PTHR43031:SF1">
    <property type="entry name" value="PYRIDINE NUCLEOTIDE-DISULPHIDE OXIDOREDUCTASE"/>
    <property type="match status" value="1"/>
</dbReference>
<dbReference type="Pfam" id="PF00581">
    <property type="entry name" value="Rhodanese"/>
    <property type="match status" value="1"/>
</dbReference>
<feature type="domain" description="Rhodanese" evidence="1">
    <location>
        <begin position="16"/>
        <end position="100"/>
    </location>
</feature>
<name>A0AAI9K4L7_9FIRM</name>
<dbReference type="Proteomes" id="UP000660047">
    <property type="component" value="Unassembled WGS sequence"/>
</dbReference>
<dbReference type="AlphaFoldDB" id="A0AAI9K4L7"/>
<sequence>MGFTSIPIRNIIREAVARGGIIVDVRNRDEFLEGHIPMAVNIPFELIEAGEYTLPKSKYLLVYCAHGVSSMKAALIMSEDGYRVINTVGGLAQYRGPLTRQR</sequence>
<proteinExistence type="predicted"/>
<protein>
    <submittedName>
        <fullName evidence="2">Phage shock protein E</fullName>
    </submittedName>
</protein>
<dbReference type="CDD" id="cd00158">
    <property type="entry name" value="RHOD"/>
    <property type="match status" value="1"/>
</dbReference>
<dbReference type="InterPro" id="IPR050229">
    <property type="entry name" value="GlpE_sulfurtransferase"/>
</dbReference>
<evidence type="ECO:0000259" key="1">
    <source>
        <dbReference type="PROSITE" id="PS50206"/>
    </source>
</evidence>
<organism evidence="2 3">
    <name type="scientific">Coprococcus eutactus</name>
    <dbReference type="NCBI Taxonomy" id="33043"/>
    <lineage>
        <taxon>Bacteria</taxon>
        <taxon>Bacillati</taxon>
        <taxon>Bacillota</taxon>
        <taxon>Clostridia</taxon>
        <taxon>Lachnospirales</taxon>
        <taxon>Lachnospiraceae</taxon>
        <taxon>Coprococcus</taxon>
    </lineage>
</organism>
<dbReference type="EMBL" id="BLYL01000023">
    <property type="protein sequence ID" value="GFO95634.1"/>
    <property type="molecule type" value="Genomic_DNA"/>
</dbReference>
<evidence type="ECO:0000313" key="2">
    <source>
        <dbReference type="EMBL" id="GFO95634.1"/>
    </source>
</evidence>
<dbReference type="PROSITE" id="PS50206">
    <property type="entry name" value="RHODANESE_3"/>
    <property type="match status" value="1"/>
</dbReference>
<gene>
    <name evidence="2" type="ORF">COEU31_26800</name>
</gene>